<dbReference type="InterPro" id="IPR016005">
    <property type="entry name" value="Erg8"/>
</dbReference>
<keyword evidence="7 13" id="KW-0418">Kinase</keyword>
<evidence type="ECO:0000256" key="2">
    <source>
        <dbReference type="ARBA" id="ARBA00006495"/>
    </source>
</evidence>
<gene>
    <name evidence="15" type="primary">ERG8</name>
    <name evidence="15" type="ORF">LTR24_006248</name>
</gene>
<comment type="similarity">
    <text evidence="2 13">Belongs to the GHMP kinase family. Mevalonate kinase subfamily.</text>
</comment>
<accession>A0ABR0K6K8</accession>
<evidence type="ECO:0000256" key="1">
    <source>
        <dbReference type="ARBA" id="ARBA00005017"/>
    </source>
</evidence>
<evidence type="ECO:0000256" key="6">
    <source>
        <dbReference type="ARBA" id="ARBA00022741"/>
    </source>
</evidence>
<evidence type="ECO:0000256" key="13">
    <source>
        <dbReference type="PIRNR" id="PIRNR017288"/>
    </source>
</evidence>
<name>A0ABR0K6K8_9EURO</name>
<keyword evidence="11 13" id="KW-0753">Steroid metabolism</keyword>
<protein>
    <recommendedName>
        <fullName evidence="3 13">Phosphomevalonate kinase</fullName>
        <ecNumber evidence="3 13">2.7.4.2</ecNumber>
    </recommendedName>
</protein>
<evidence type="ECO:0000256" key="11">
    <source>
        <dbReference type="ARBA" id="ARBA00023221"/>
    </source>
</evidence>
<dbReference type="Proteomes" id="UP001345013">
    <property type="component" value="Unassembled WGS sequence"/>
</dbReference>
<proteinExistence type="inferred from homology"/>
<comment type="pathway">
    <text evidence="1 13">Isoprenoid biosynthesis; isopentenyl diphosphate biosynthesis via mevalonate pathway; isopentenyl diphosphate from (R)-mevalonate: step 2/3.</text>
</comment>
<keyword evidence="16" id="KW-1185">Reference proteome</keyword>
<dbReference type="PIRSF" id="PIRSF017288">
    <property type="entry name" value="PMK_GHMP_euk"/>
    <property type="match status" value="1"/>
</dbReference>
<evidence type="ECO:0000256" key="5">
    <source>
        <dbReference type="ARBA" id="ARBA00022679"/>
    </source>
</evidence>
<evidence type="ECO:0000256" key="9">
    <source>
        <dbReference type="ARBA" id="ARBA00022955"/>
    </source>
</evidence>
<keyword evidence="4 13" id="KW-0444">Lipid biosynthesis</keyword>
<evidence type="ECO:0000256" key="8">
    <source>
        <dbReference type="ARBA" id="ARBA00022840"/>
    </source>
</evidence>
<evidence type="ECO:0000313" key="16">
    <source>
        <dbReference type="Proteomes" id="UP001345013"/>
    </source>
</evidence>
<keyword evidence="6" id="KW-0547">Nucleotide-binding</keyword>
<dbReference type="PANTHER" id="PTHR31814">
    <property type="match status" value="1"/>
</dbReference>
<keyword evidence="8" id="KW-0067">ATP-binding</keyword>
<evidence type="ECO:0000259" key="14">
    <source>
        <dbReference type="Pfam" id="PF00288"/>
    </source>
</evidence>
<evidence type="ECO:0000256" key="4">
    <source>
        <dbReference type="ARBA" id="ARBA00022516"/>
    </source>
</evidence>
<evidence type="ECO:0000256" key="12">
    <source>
        <dbReference type="ARBA" id="ARBA00029326"/>
    </source>
</evidence>
<comment type="caution">
    <text evidence="15">The sequence shown here is derived from an EMBL/GenBank/DDBJ whole genome shotgun (WGS) entry which is preliminary data.</text>
</comment>
<keyword evidence="9 13" id="KW-0752">Steroid biosynthesis</keyword>
<dbReference type="InterPro" id="IPR014721">
    <property type="entry name" value="Ribsml_uS5_D2-typ_fold_subgr"/>
</dbReference>
<evidence type="ECO:0000256" key="10">
    <source>
        <dbReference type="ARBA" id="ARBA00023098"/>
    </source>
</evidence>
<dbReference type="Pfam" id="PF00288">
    <property type="entry name" value="GHMP_kinases_N"/>
    <property type="match status" value="1"/>
</dbReference>
<feature type="domain" description="GHMP kinase N-terminal" evidence="14">
    <location>
        <begin position="160"/>
        <end position="222"/>
    </location>
</feature>
<dbReference type="Gene3D" id="3.30.230.10">
    <property type="match status" value="1"/>
</dbReference>
<dbReference type="InterPro" id="IPR006204">
    <property type="entry name" value="GHMP_kinase_N_dom"/>
</dbReference>
<dbReference type="SUPFAM" id="SSF54211">
    <property type="entry name" value="Ribosomal protein S5 domain 2-like"/>
    <property type="match status" value="1"/>
</dbReference>
<dbReference type="InterPro" id="IPR020568">
    <property type="entry name" value="Ribosomal_Su5_D2-typ_SF"/>
</dbReference>
<keyword evidence="5 13" id="KW-0808">Transferase</keyword>
<dbReference type="InterPro" id="IPR035102">
    <property type="entry name" value="Phosphomevalonate_kinase"/>
</dbReference>
<comment type="catalytic activity">
    <reaction evidence="12">
        <text>(R)-5-phosphomevalonate + ATP = (R)-5-diphosphomevalonate + ADP</text>
        <dbReference type="Rhea" id="RHEA:16341"/>
        <dbReference type="ChEBI" id="CHEBI:30616"/>
        <dbReference type="ChEBI" id="CHEBI:57557"/>
        <dbReference type="ChEBI" id="CHEBI:58146"/>
        <dbReference type="ChEBI" id="CHEBI:456216"/>
        <dbReference type="EC" id="2.7.4.2"/>
    </reaction>
    <physiologicalReaction direction="left-to-right" evidence="12">
        <dbReference type="Rhea" id="RHEA:16342"/>
    </physiologicalReaction>
</comment>
<dbReference type="EC" id="2.7.4.2" evidence="3 13"/>
<dbReference type="PANTHER" id="PTHR31814:SF2">
    <property type="entry name" value="PHOSPHOMEVALONATE KINASE"/>
    <property type="match status" value="1"/>
</dbReference>
<keyword evidence="10 13" id="KW-0443">Lipid metabolism</keyword>
<dbReference type="EMBL" id="JAVRRG010000078">
    <property type="protein sequence ID" value="KAK5089432.1"/>
    <property type="molecule type" value="Genomic_DNA"/>
</dbReference>
<evidence type="ECO:0000256" key="3">
    <source>
        <dbReference type="ARBA" id="ARBA00012958"/>
    </source>
</evidence>
<dbReference type="GO" id="GO:0004631">
    <property type="term" value="F:phosphomevalonate kinase activity"/>
    <property type="evidence" value="ECO:0007669"/>
    <property type="project" value="UniProtKB-EC"/>
</dbReference>
<organism evidence="15 16">
    <name type="scientific">Lithohypha guttulata</name>
    <dbReference type="NCBI Taxonomy" id="1690604"/>
    <lineage>
        <taxon>Eukaryota</taxon>
        <taxon>Fungi</taxon>
        <taxon>Dikarya</taxon>
        <taxon>Ascomycota</taxon>
        <taxon>Pezizomycotina</taxon>
        <taxon>Eurotiomycetes</taxon>
        <taxon>Chaetothyriomycetidae</taxon>
        <taxon>Chaetothyriales</taxon>
        <taxon>Trichomeriaceae</taxon>
        <taxon>Lithohypha</taxon>
    </lineage>
</organism>
<reference evidence="15 16" key="1">
    <citation type="submission" date="2023-08" db="EMBL/GenBank/DDBJ databases">
        <title>Black Yeasts Isolated from many extreme environments.</title>
        <authorList>
            <person name="Coleine C."/>
            <person name="Stajich J.E."/>
            <person name="Selbmann L."/>
        </authorList>
    </citation>
    <scope>NUCLEOTIDE SEQUENCE [LARGE SCALE GENOMIC DNA]</scope>
    <source>
        <strain evidence="15 16">CCFEE 5885</strain>
    </source>
</reference>
<sequence length="456" mass="50105">MKNSLAVSAPGKVLFTGGFLVLDREHTGLVLGLDARIHVHIEEWKSTEVKDRQSPSVLTLVQSPQFQDARWLYEVDESAIGTQSFVQQITDQQSFTTSSNKFVETTLHYALSYLKARGIGSFTSIKLTIMADESYYSQSEMTQAAHDGFVDFGCKLSEAHKTGLGSSAALVTSVTAALVAWYMHDIGQHLPQHRIHNLAQAAHCAAQGKVGSGFDVAAAVFGACLYRRFTPSILEAVGDPSSDEFIERLRLCVDDLKLNQKWDVEISSQAVQIPRHLLLLMCDVDCGSETPGMVRNILAWRKEKPVEADMLWNAIQQGSNDLCQNLTRLAQLEGIDQKGMNELADTLSTIRSLVREMSAKSGVPVEPQVITELLDFCTMIPGVVGGVAPGAGGYDAVALLVRNDGNVVKDLESRLDTWHAREEGTGVTIGRVKLLKARQAYEGVRYEEVTRYEGWS</sequence>
<evidence type="ECO:0000313" key="15">
    <source>
        <dbReference type="EMBL" id="KAK5089432.1"/>
    </source>
</evidence>
<evidence type="ECO:0000256" key="7">
    <source>
        <dbReference type="ARBA" id="ARBA00022777"/>
    </source>
</evidence>